<evidence type="ECO:0000313" key="2">
    <source>
        <dbReference type="EMBL" id="GAS98819.1"/>
    </source>
</evidence>
<dbReference type="Proteomes" id="UP000069443">
    <property type="component" value="Unassembled WGS sequence"/>
</dbReference>
<organism evidence="2 3">
    <name type="scientific">Mycolicibacterium canariasense</name>
    <name type="common">Mycobacterium canariasense</name>
    <dbReference type="NCBI Taxonomy" id="228230"/>
    <lineage>
        <taxon>Bacteria</taxon>
        <taxon>Bacillati</taxon>
        <taxon>Actinomycetota</taxon>
        <taxon>Actinomycetes</taxon>
        <taxon>Mycobacteriales</taxon>
        <taxon>Mycobacteriaceae</taxon>
        <taxon>Mycolicibacterium</taxon>
    </lineage>
</organism>
<evidence type="ECO:0000256" key="1">
    <source>
        <dbReference type="SAM" id="MobiDB-lite"/>
    </source>
</evidence>
<reference evidence="3" key="1">
    <citation type="journal article" date="2016" name="Genome Announc.">
        <title>Draft Genome Sequences of Five Rapidly Growing Mycobacterium Species, M. thermoresistibile, M. fortuitum subsp. acetamidolyticum, M. canariasense, M. brisbanense, and M. novocastrense.</title>
        <authorList>
            <person name="Katahira K."/>
            <person name="Ogura Y."/>
            <person name="Gotoh Y."/>
            <person name="Hayashi T."/>
        </authorList>
    </citation>
    <scope>NUCLEOTIDE SEQUENCE [LARGE SCALE GENOMIC DNA]</scope>
    <source>
        <strain evidence="3">JCM15298</strain>
    </source>
</reference>
<gene>
    <name evidence="2" type="ORF">RMCC_5784</name>
</gene>
<accession>A0A100WHV8</accession>
<feature type="region of interest" description="Disordered" evidence="1">
    <location>
        <begin position="104"/>
        <end position="128"/>
    </location>
</feature>
<reference evidence="3" key="2">
    <citation type="submission" date="2016-02" db="EMBL/GenBank/DDBJ databases">
        <title>Draft genome sequence of five rapidly growing Mycobacterium species.</title>
        <authorList>
            <person name="Katahira K."/>
            <person name="Gotou Y."/>
            <person name="Iida K."/>
            <person name="Ogura Y."/>
            <person name="Hayashi T."/>
        </authorList>
    </citation>
    <scope>NUCLEOTIDE SEQUENCE [LARGE SCALE GENOMIC DNA]</scope>
    <source>
        <strain evidence="3">JCM15298</strain>
    </source>
</reference>
<sequence>MSKVVSPYPALRPDPARLPDARWWRIESRGRNEHGHLYVVTHDGDLASGRGSLRWPGATFVTVEWFDRYSAVFDAGFDAINTVGLVINCRDTYVAVDLLMESQPTPDAMPMTSPGDREHPDDIGKGGA</sequence>
<protein>
    <submittedName>
        <fullName evidence="2">DUF917-domain-containing protein</fullName>
    </submittedName>
</protein>
<dbReference type="AlphaFoldDB" id="A0A100WHV8"/>
<keyword evidence="3" id="KW-1185">Reference proteome</keyword>
<proteinExistence type="predicted"/>
<dbReference type="EMBL" id="BCSY01000111">
    <property type="protein sequence ID" value="GAS98819.1"/>
    <property type="molecule type" value="Genomic_DNA"/>
</dbReference>
<comment type="caution">
    <text evidence="2">The sequence shown here is derived from an EMBL/GenBank/DDBJ whole genome shotgun (WGS) entry which is preliminary data.</text>
</comment>
<feature type="compositionally biased region" description="Basic and acidic residues" evidence="1">
    <location>
        <begin position="115"/>
        <end position="128"/>
    </location>
</feature>
<dbReference type="STRING" id="228230.RMCC_5784"/>
<evidence type="ECO:0000313" key="3">
    <source>
        <dbReference type="Proteomes" id="UP000069443"/>
    </source>
</evidence>
<name>A0A100WHV8_MYCCR</name>